<dbReference type="Proteomes" id="UP000654075">
    <property type="component" value="Unassembled WGS sequence"/>
</dbReference>
<feature type="non-terminal residue" evidence="1">
    <location>
        <position position="1"/>
    </location>
</feature>
<dbReference type="AlphaFoldDB" id="A0A813ESN9"/>
<reference evidence="1" key="1">
    <citation type="submission" date="2021-02" db="EMBL/GenBank/DDBJ databases">
        <authorList>
            <person name="Dougan E. K."/>
            <person name="Rhodes N."/>
            <person name="Thang M."/>
            <person name="Chan C."/>
        </authorList>
    </citation>
    <scope>NUCLEOTIDE SEQUENCE</scope>
</reference>
<comment type="caution">
    <text evidence="1">The sequence shown here is derived from an EMBL/GenBank/DDBJ whole genome shotgun (WGS) entry which is preliminary data.</text>
</comment>
<keyword evidence="2" id="KW-1185">Reference proteome</keyword>
<organism evidence="1 2">
    <name type="scientific">Polarella glacialis</name>
    <name type="common">Dinoflagellate</name>
    <dbReference type="NCBI Taxonomy" id="89957"/>
    <lineage>
        <taxon>Eukaryota</taxon>
        <taxon>Sar</taxon>
        <taxon>Alveolata</taxon>
        <taxon>Dinophyceae</taxon>
        <taxon>Suessiales</taxon>
        <taxon>Suessiaceae</taxon>
        <taxon>Polarella</taxon>
    </lineage>
</organism>
<gene>
    <name evidence="1" type="ORF">PGLA1383_LOCUS19617</name>
</gene>
<sequence>MLGGSYSACYCADFEANAPRSNYFDSADPLLYTTCDADNEFTHPAGVVVVRGADGGQHFECVKNASCSFTVTGYSLNKADGVQVIPYDYRLQFAPTCTAGTPATPYFTEARSGALGSGSGVVQIFQVGIGEIQNTYTVCYCARFDKDVWGVLPTSGTAMCDEDVEFSHQAATLVVRGGISDELYRCHRGSPCVITVSGWALQSTDRLRVVAYGASCKSIASSV</sequence>
<proteinExistence type="predicted"/>
<accession>A0A813ESN9</accession>
<dbReference type="EMBL" id="CAJNNV010013046">
    <property type="protein sequence ID" value="CAE8601322.1"/>
    <property type="molecule type" value="Genomic_DNA"/>
</dbReference>
<evidence type="ECO:0000313" key="2">
    <source>
        <dbReference type="Proteomes" id="UP000654075"/>
    </source>
</evidence>
<protein>
    <submittedName>
        <fullName evidence="1">Uncharacterized protein</fullName>
    </submittedName>
</protein>
<name>A0A813ESN9_POLGL</name>
<feature type="non-terminal residue" evidence="1">
    <location>
        <position position="223"/>
    </location>
</feature>
<evidence type="ECO:0000313" key="1">
    <source>
        <dbReference type="EMBL" id="CAE8601322.1"/>
    </source>
</evidence>
<dbReference type="OMA" id="ECRMRIS"/>